<evidence type="ECO:0000256" key="2">
    <source>
        <dbReference type="ARBA" id="ARBA00022692"/>
    </source>
</evidence>
<organism evidence="7 8">
    <name type="scientific">Candidatus Litorirhabdus singularis</name>
    <dbReference type="NCBI Taxonomy" id="2518993"/>
    <lineage>
        <taxon>Bacteria</taxon>
        <taxon>Pseudomonadati</taxon>
        <taxon>Pseudomonadota</taxon>
        <taxon>Gammaproteobacteria</taxon>
        <taxon>Cellvibrionales</taxon>
        <taxon>Halieaceae</taxon>
        <taxon>Candidatus Litorirhabdus</taxon>
    </lineage>
</organism>
<protein>
    <submittedName>
        <fullName evidence="7">MFS transporter</fullName>
    </submittedName>
</protein>
<keyword evidence="8" id="KW-1185">Reference proteome</keyword>
<evidence type="ECO:0000256" key="5">
    <source>
        <dbReference type="SAM" id="Phobius"/>
    </source>
</evidence>
<feature type="transmembrane region" description="Helical" evidence="5">
    <location>
        <begin position="141"/>
        <end position="161"/>
    </location>
</feature>
<dbReference type="Pfam" id="PF07690">
    <property type="entry name" value="MFS_1"/>
    <property type="match status" value="1"/>
</dbReference>
<feature type="transmembrane region" description="Helical" evidence="5">
    <location>
        <begin position="346"/>
        <end position="364"/>
    </location>
</feature>
<feature type="transmembrane region" description="Helical" evidence="5">
    <location>
        <begin position="259"/>
        <end position="277"/>
    </location>
</feature>
<dbReference type="PANTHER" id="PTHR23508:SF10">
    <property type="entry name" value="CARBOXYLIC ACID TRANSPORTER PROTEIN HOMOLOG"/>
    <property type="match status" value="1"/>
</dbReference>
<dbReference type="InterPro" id="IPR005829">
    <property type="entry name" value="Sugar_transporter_CS"/>
</dbReference>
<dbReference type="PROSITE" id="PS50850">
    <property type="entry name" value="MFS"/>
    <property type="match status" value="1"/>
</dbReference>
<feature type="domain" description="Major facilitator superfamily (MFS) profile" evidence="6">
    <location>
        <begin position="17"/>
        <end position="401"/>
    </location>
</feature>
<dbReference type="RefSeq" id="WP_279246644.1">
    <property type="nucleotide sequence ID" value="NZ_SHNN01000004.1"/>
</dbReference>
<feature type="transmembrane region" description="Helical" evidence="5">
    <location>
        <begin position="54"/>
        <end position="73"/>
    </location>
</feature>
<evidence type="ECO:0000313" key="8">
    <source>
        <dbReference type="Proteomes" id="UP001143362"/>
    </source>
</evidence>
<evidence type="ECO:0000313" key="7">
    <source>
        <dbReference type="EMBL" id="MCX2982612.1"/>
    </source>
</evidence>
<feature type="transmembrane region" description="Helical" evidence="5">
    <location>
        <begin position="376"/>
        <end position="397"/>
    </location>
</feature>
<evidence type="ECO:0000256" key="1">
    <source>
        <dbReference type="ARBA" id="ARBA00004141"/>
    </source>
</evidence>
<keyword evidence="3 5" id="KW-1133">Transmembrane helix</keyword>
<feature type="transmembrane region" description="Helical" evidence="5">
    <location>
        <begin position="314"/>
        <end position="334"/>
    </location>
</feature>
<feature type="transmembrane region" description="Helical" evidence="5">
    <location>
        <begin position="289"/>
        <end position="308"/>
    </location>
</feature>
<accession>A0ABT3TJX3</accession>
<dbReference type="Gene3D" id="1.20.1250.20">
    <property type="entry name" value="MFS general substrate transporter like domains"/>
    <property type="match status" value="2"/>
</dbReference>
<gene>
    <name evidence="7" type="ORF">EYC98_17260</name>
</gene>
<dbReference type="EMBL" id="SHNN01000004">
    <property type="protein sequence ID" value="MCX2982612.1"/>
    <property type="molecule type" value="Genomic_DNA"/>
</dbReference>
<comment type="subcellular location">
    <subcellularLocation>
        <location evidence="1">Membrane</location>
        <topology evidence="1">Multi-pass membrane protein</topology>
    </subcellularLocation>
</comment>
<proteinExistence type="predicted"/>
<feature type="transmembrane region" description="Helical" evidence="5">
    <location>
        <begin position="221"/>
        <end position="239"/>
    </location>
</feature>
<evidence type="ECO:0000256" key="4">
    <source>
        <dbReference type="ARBA" id="ARBA00023136"/>
    </source>
</evidence>
<comment type="caution">
    <text evidence="7">The sequence shown here is derived from an EMBL/GenBank/DDBJ whole genome shotgun (WGS) entry which is preliminary data.</text>
</comment>
<keyword evidence="2 5" id="KW-0812">Transmembrane</keyword>
<dbReference type="PANTHER" id="PTHR23508">
    <property type="entry name" value="CARBOXYLIC ACID TRANSPORTER PROTEIN HOMOLOG"/>
    <property type="match status" value="1"/>
</dbReference>
<feature type="transmembrane region" description="Helical" evidence="5">
    <location>
        <begin position="106"/>
        <end position="129"/>
    </location>
</feature>
<dbReference type="Proteomes" id="UP001143362">
    <property type="component" value="Unassembled WGS sequence"/>
</dbReference>
<name>A0ABT3TJX3_9GAMM</name>
<sequence>MRLLGIPASLSAPERRILLLLGAAFFIGQYDMTLLTLALPDVQESFSIAEEELGTMIAIARLGALPAIALALLSDGRGRRRLLVVSLVGLSIFSLATSFAQTANQFIFFQANARLFTTLEEILAVVYALELLPSRHRGWGVGFLAAMGGLGSGLASLLYGLSDYLPGGWRALYVIGGLAIMYVAWLRRSLPESPMFEQQQPGQVKPVFWQPLLELFRHHRLALLALTLIAGMFWFQAVANLNFMSKYLQDSHGYSPSQVSIMFVVAGTFAIFGNVIAGRTSDRVGRRPVLAFGIALNCATFLLFYNTSGWMVPLAWIAALFSFFVVDVMVNAIAGELFPTHCRSTAATLRAIISLVAAAAGLAIEGSLYTALGSHGAALSLMTLSSLLALPAVLFWLRETANIELQ</sequence>
<reference evidence="7" key="1">
    <citation type="submission" date="2019-02" db="EMBL/GenBank/DDBJ databases">
        <authorList>
            <person name="Li S.-H."/>
        </authorList>
    </citation>
    <scope>NUCLEOTIDE SEQUENCE</scope>
    <source>
        <strain evidence="7">IMCC14734</strain>
    </source>
</reference>
<dbReference type="SUPFAM" id="SSF103473">
    <property type="entry name" value="MFS general substrate transporter"/>
    <property type="match status" value="1"/>
</dbReference>
<dbReference type="InterPro" id="IPR011701">
    <property type="entry name" value="MFS"/>
</dbReference>
<dbReference type="InterPro" id="IPR036259">
    <property type="entry name" value="MFS_trans_sf"/>
</dbReference>
<evidence type="ECO:0000259" key="6">
    <source>
        <dbReference type="PROSITE" id="PS50850"/>
    </source>
</evidence>
<dbReference type="InterPro" id="IPR020846">
    <property type="entry name" value="MFS_dom"/>
</dbReference>
<keyword evidence="4 5" id="KW-0472">Membrane</keyword>
<dbReference type="PROSITE" id="PS00216">
    <property type="entry name" value="SUGAR_TRANSPORT_1"/>
    <property type="match status" value="1"/>
</dbReference>
<evidence type="ECO:0000256" key="3">
    <source>
        <dbReference type="ARBA" id="ARBA00022989"/>
    </source>
</evidence>
<feature type="transmembrane region" description="Helical" evidence="5">
    <location>
        <begin position="167"/>
        <end position="186"/>
    </location>
</feature>
<feature type="transmembrane region" description="Helical" evidence="5">
    <location>
        <begin position="82"/>
        <end position="100"/>
    </location>
</feature>